<sequence length="442" mass="44944">MSGRHRKLSRTRSASRRWVPGLTAAAVSVTGLSTAVVTGTTTTFAAPAVALAAAVTPANSTAQIFAGSTYYGTDYAKSNPPQQVVPFFLGPQGIVDAIDQNSADPNLVVVSSGWGAGQTGLALAQMEANHDPALNNVKLVILDNNTNRAGGGFWTTYWMFAPLLGTSAAPEPSDLSMPVIDTAYEYNINSDAPTYPLNLVADANSLAAYAYGYGAQSSAKLPDDPVNLKPGYHYIVNPDGSYTAIPLSGTNVTYVTFTTDRLPLVRPLLLVPGGNIVADAVEPALTDIVNAGYQDNQPIPTDPSKTRPVGLLPPASDMTETVGALPGDVQAGVTKAAATAGQDISAPTTLVTGPLDEAGSTAKIVTGNLPTSSLSSTGVPGASGLSALTSGNKVVPNPGKSLKSTGGSNPVQKVAGALNSTVSGVTNGVQNAVKKVVSGAKP</sequence>
<proteinExistence type="predicted"/>
<dbReference type="AlphaFoldDB" id="A0A1X0BCH6"/>
<feature type="compositionally biased region" description="Polar residues" evidence="1">
    <location>
        <begin position="402"/>
        <end position="411"/>
    </location>
</feature>
<dbReference type="Proteomes" id="UP000192448">
    <property type="component" value="Unassembled WGS sequence"/>
</dbReference>
<feature type="region of interest" description="Disordered" evidence="1">
    <location>
        <begin position="389"/>
        <end position="411"/>
    </location>
</feature>
<dbReference type="STRING" id="1927124.BST13_01490"/>
<reference evidence="3 4" key="1">
    <citation type="submission" date="2017-02" db="EMBL/GenBank/DDBJ databases">
        <title>The new phylogeny of genus Mycobacterium.</title>
        <authorList>
            <person name="Tortoli E."/>
            <person name="Trovato A."/>
            <person name="Cirillo D.M."/>
        </authorList>
    </citation>
    <scope>NUCLEOTIDE SEQUENCE [LARGE SCALE GENOMIC DNA]</scope>
    <source>
        <strain evidence="3 4">RW6</strain>
    </source>
</reference>
<dbReference type="RefSeq" id="WP_083159855.1">
    <property type="nucleotide sequence ID" value="NZ_MVHF01000001.1"/>
</dbReference>
<gene>
    <name evidence="3" type="ORF">BST13_01490</name>
</gene>
<evidence type="ECO:0000313" key="3">
    <source>
        <dbReference type="EMBL" id="ORA40047.1"/>
    </source>
</evidence>
<dbReference type="Pfam" id="PF08237">
    <property type="entry name" value="PE-PPE"/>
    <property type="match status" value="1"/>
</dbReference>
<feature type="domain" description="PE-PPE" evidence="2">
    <location>
        <begin position="96"/>
        <end position="294"/>
    </location>
</feature>
<evidence type="ECO:0000313" key="4">
    <source>
        <dbReference type="Proteomes" id="UP000192448"/>
    </source>
</evidence>
<dbReference type="OrthoDB" id="4618774at2"/>
<keyword evidence="4" id="KW-1185">Reference proteome</keyword>
<protein>
    <submittedName>
        <fullName evidence="3">PE-PPE domain-containing protein</fullName>
    </submittedName>
</protein>
<comment type="caution">
    <text evidence="3">The sequence shown here is derived from an EMBL/GenBank/DDBJ whole genome shotgun (WGS) entry which is preliminary data.</text>
</comment>
<dbReference type="EMBL" id="MVHF01000001">
    <property type="protein sequence ID" value="ORA40047.1"/>
    <property type="molecule type" value="Genomic_DNA"/>
</dbReference>
<evidence type="ECO:0000256" key="1">
    <source>
        <dbReference type="SAM" id="MobiDB-lite"/>
    </source>
</evidence>
<accession>A0A1X0BCH6</accession>
<organism evidence="3 4">
    <name type="scientific">Mycobacterium aquaticum</name>
    <dbReference type="NCBI Taxonomy" id="1927124"/>
    <lineage>
        <taxon>Bacteria</taxon>
        <taxon>Bacillati</taxon>
        <taxon>Actinomycetota</taxon>
        <taxon>Actinomycetes</taxon>
        <taxon>Mycobacteriales</taxon>
        <taxon>Mycobacteriaceae</taxon>
        <taxon>Mycobacterium</taxon>
    </lineage>
</organism>
<name>A0A1X0BCH6_9MYCO</name>
<dbReference type="InterPro" id="IPR013228">
    <property type="entry name" value="PE-PPE_C"/>
</dbReference>
<evidence type="ECO:0000259" key="2">
    <source>
        <dbReference type="Pfam" id="PF08237"/>
    </source>
</evidence>